<name>A0ABS7C898_9BACL</name>
<keyword evidence="4 7" id="KW-0812">Transmembrane</keyword>
<keyword evidence="9" id="KW-1185">Reference proteome</keyword>
<dbReference type="InterPro" id="IPR010290">
    <property type="entry name" value="TM_effector"/>
</dbReference>
<feature type="non-terminal residue" evidence="8">
    <location>
        <position position="260"/>
    </location>
</feature>
<gene>
    <name evidence="8" type="ORF">K0U00_24245</name>
</gene>
<sequence length="260" mass="28594">MFRSLMDTLSPLRSRNFRIYLGGQGVSMLGNWMQGTAQAWVVWRLTGSTAALGIVAMLNTLPVLLLGPFSGVWADRLDRRKLLIYTNILAMILAVIMGGLVYTGEVRIWHVYILAGILGCVNALDIPSQQAFIGDLSGVEHVRKGFTLNAIMEQVMRMIGPSVAGLMIGGFGEAPAFWLNGLSYVAVIASLFSVKATQERQISASNPLMDFREGLSFVRRKPRIQDLILFTAMTTLFGFVNTQLFPEIADHLLRGGPETL</sequence>
<evidence type="ECO:0000256" key="5">
    <source>
        <dbReference type="ARBA" id="ARBA00022989"/>
    </source>
</evidence>
<keyword evidence="6 7" id="KW-0472">Membrane</keyword>
<accession>A0ABS7C898</accession>
<dbReference type="Pfam" id="PF05977">
    <property type="entry name" value="MFS_3"/>
    <property type="match status" value="1"/>
</dbReference>
<keyword evidence="5 7" id="KW-1133">Transmembrane helix</keyword>
<proteinExistence type="predicted"/>
<feature type="transmembrane region" description="Helical" evidence="7">
    <location>
        <begin position="82"/>
        <end position="102"/>
    </location>
</feature>
<evidence type="ECO:0000256" key="4">
    <source>
        <dbReference type="ARBA" id="ARBA00022692"/>
    </source>
</evidence>
<comment type="subcellular location">
    <subcellularLocation>
        <location evidence="1">Cell membrane</location>
        <topology evidence="1">Multi-pass membrane protein</topology>
    </subcellularLocation>
</comment>
<dbReference type="PANTHER" id="PTHR23513">
    <property type="entry name" value="INTEGRAL MEMBRANE EFFLUX PROTEIN-RELATED"/>
    <property type="match status" value="1"/>
</dbReference>
<protein>
    <submittedName>
        <fullName evidence="8">MFS transporter</fullName>
    </submittedName>
</protein>
<dbReference type="InterPro" id="IPR036259">
    <property type="entry name" value="MFS_trans_sf"/>
</dbReference>
<feature type="transmembrane region" description="Helical" evidence="7">
    <location>
        <begin position="177"/>
        <end position="194"/>
    </location>
</feature>
<evidence type="ECO:0000256" key="1">
    <source>
        <dbReference type="ARBA" id="ARBA00004651"/>
    </source>
</evidence>
<dbReference type="EMBL" id="JAHZIK010000768">
    <property type="protein sequence ID" value="MBW7457154.1"/>
    <property type="molecule type" value="Genomic_DNA"/>
</dbReference>
<evidence type="ECO:0000313" key="9">
    <source>
        <dbReference type="Proteomes" id="UP001519887"/>
    </source>
</evidence>
<evidence type="ECO:0000313" key="8">
    <source>
        <dbReference type="EMBL" id="MBW7457154.1"/>
    </source>
</evidence>
<evidence type="ECO:0000256" key="7">
    <source>
        <dbReference type="SAM" id="Phobius"/>
    </source>
</evidence>
<dbReference type="Gene3D" id="1.20.1250.20">
    <property type="entry name" value="MFS general substrate transporter like domains"/>
    <property type="match status" value="1"/>
</dbReference>
<dbReference type="Proteomes" id="UP001519887">
    <property type="component" value="Unassembled WGS sequence"/>
</dbReference>
<keyword evidence="2" id="KW-0813">Transport</keyword>
<evidence type="ECO:0000256" key="3">
    <source>
        <dbReference type="ARBA" id="ARBA00022475"/>
    </source>
</evidence>
<organism evidence="8 9">
    <name type="scientific">Paenibacillus sepulcri</name>
    <dbReference type="NCBI Taxonomy" id="359917"/>
    <lineage>
        <taxon>Bacteria</taxon>
        <taxon>Bacillati</taxon>
        <taxon>Bacillota</taxon>
        <taxon>Bacilli</taxon>
        <taxon>Bacillales</taxon>
        <taxon>Paenibacillaceae</taxon>
        <taxon>Paenibacillus</taxon>
    </lineage>
</organism>
<reference evidence="8 9" key="1">
    <citation type="submission" date="2021-07" db="EMBL/GenBank/DDBJ databases">
        <title>Paenibacillus radiodurans sp. nov., isolated from the southeastern edge of Tengger Desert.</title>
        <authorList>
            <person name="Zhang G."/>
        </authorList>
    </citation>
    <scope>NUCLEOTIDE SEQUENCE [LARGE SCALE GENOMIC DNA]</scope>
    <source>
        <strain evidence="8 9">CCM 7311</strain>
    </source>
</reference>
<feature type="transmembrane region" description="Helical" evidence="7">
    <location>
        <begin position="227"/>
        <end position="245"/>
    </location>
</feature>
<dbReference type="SUPFAM" id="SSF103473">
    <property type="entry name" value="MFS general substrate transporter"/>
    <property type="match status" value="1"/>
</dbReference>
<feature type="transmembrane region" description="Helical" evidence="7">
    <location>
        <begin position="108"/>
        <end position="126"/>
    </location>
</feature>
<keyword evidence="3" id="KW-1003">Cell membrane</keyword>
<evidence type="ECO:0000256" key="6">
    <source>
        <dbReference type="ARBA" id="ARBA00023136"/>
    </source>
</evidence>
<comment type="caution">
    <text evidence="8">The sequence shown here is derived from an EMBL/GenBank/DDBJ whole genome shotgun (WGS) entry which is preliminary data.</text>
</comment>
<dbReference type="CDD" id="cd06173">
    <property type="entry name" value="MFS_MefA_like"/>
    <property type="match status" value="1"/>
</dbReference>
<dbReference type="PANTHER" id="PTHR23513:SF11">
    <property type="entry name" value="STAPHYLOFERRIN A TRANSPORTER"/>
    <property type="match status" value="1"/>
</dbReference>
<evidence type="ECO:0000256" key="2">
    <source>
        <dbReference type="ARBA" id="ARBA00022448"/>
    </source>
</evidence>
<feature type="transmembrane region" description="Helical" evidence="7">
    <location>
        <begin position="49"/>
        <end position="70"/>
    </location>
</feature>